<comment type="function">
    <text evidence="10">Catalyzes the synthesis of alpha-ribazole-5'-phosphate from nicotinate mononucleotide (NAMN) and 5,6-dimethylbenzimidazole (DMB).</text>
</comment>
<dbReference type="InterPro" id="IPR003200">
    <property type="entry name" value="Nict_dMeBzImd_PRibTrfase"/>
</dbReference>
<evidence type="ECO:0000256" key="9">
    <source>
        <dbReference type="ARBA" id="ARBA00047340"/>
    </source>
</evidence>
<accession>A0ABM7VE99</accession>
<reference evidence="11 12" key="1">
    <citation type="submission" date="2021-12" db="EMBL/GenBank/DDBJ databases">
        <title>Genome sequencing of bacteria with rrn-lacking chromosome and rrn-plasmid.</title>
        <authorList>
            <person name="Anda M."/>
            <person name="Iwasaki W."/>
        </authorList>
    </citation>
    <scope>NUCLEOTIDE SEQUENCE [LARGE SCALE GENOMIC DNA]</scope>
    <source>
        <strain evidence="11 12">NBRC 101262</strain>
    </source>
</reference>
<proteinExistence type="inferred from homology"/>
<evidence type="ECO:0000256" key="1">
    <source>
        <dbReference type="ARBA" id="ARBA00005049"/>
    </source>
</evidence>
<dbReference type="EC" id="2.4.2.21" evidence="3 10"/>
<feature type="active site" description="Proton acceptor" evidence="10">
    <location>
        <position position="315"/>
    </location>
</feature>
<keyword evidence="5 10" id="KW-0169">Cobalamin biosynthesis</keyword>
<dbReference type="InterPro" id="IPR036087">
    <property type="entry name" value="Nict_dMeBzImd_PRibTrfase_sf"/>
</dbReference>
<name>A0ABM7VE99_9BACT</name>
<evidence type="ECO:0000256" key="7">
    <source>
        <dbReference type="ARBA" id="ARBA00022679"/>
    </source>
</evidence>
<dbReference type="Gene3D" id="3.40.50.10210">
    <property type="match status" value="1"/>
</dbReference>
<keyword evidence="6 10" id="KW-0328">Glycosyltransferase</keyword>
<evidence type="ECO:0000256" key="3">
    <source>
        <dbReference type="ARBA" id="ARBA00011991"/>
    </source>
</evidence>
<comment type="similarity">
    <text evidence="2 10">Belongs to the CobT family.</text>
</comment>
<organism evidence="11 12">
    <name type="scientific">Persicobacter psychrovividus</name>
    <dbReference type="NCBI Taxonomy" id="387638"/>
    <lineage>
        <taxon>Bacteria</taxon>
        <taxon>Pseudomonadati</taxon>
        <taxon>Bacteroidota</taxon>
        <taxon>Cytophagia</taxon>
        <taxon>Cytophagales</taxon>
        <taxon>Persicobacteraceae</taxon>
        <taxon>Persicobacter</taxon>
    </lineage>
</organism>
<dbReference type="Pfam" id="PF02277">
    <property type="entry name" value="DBI_PRT"/>
    <property type="match status" value="1"/>
</dbReference>
<dbReference type="NCBIfam" id="TIGR03160">
    <property type="entry name" value="cobT_DBIPRT"/>
    <property type="match status" value="1"/>
</dbReference>
<evidence type="ECO:0000313" key="11">
    <source>
        <dbReference type="EMBL" id="BDC99008.1"/>
    </source>
</evidence>
<evidence type="ECO:0000256" key="2">
    <source>
        <dbReference type="ARBA" id="ARBA00007110"/>
    </source>
</evidence>
<keyword evidence="7 10" id="KW-0808">Transferase</keyword>
<evidence type="ECO:0000256" key="10">
    <source>
        <dbReference type="HAMAP-Rule" id="MF_00230"/>
    </source>
</evidence>
<comment type="pathway">
    <text evidence="1 10">Nucleoside biosynthesis; alpha-ribazole biosynthesis; alpha-ribazole from 5,6-dimethylbenzimidazole: step 1/2.</text>
</comment>
<dbReference type="SUPFAM" id="SSF52733">
    <property type="entry name" value="Nicotinate mononucleotide:5,6-dimethylbenzimidazole phosphoribosyltransferase (CobT)"/>
    <property type="match status" value="1"/>
</dbReference>
<dbReference type="PANTHER" id="PTHR43463">
    <property type="entry name" value="NICOTINATE-NUCLEOTIDE--DIMETHYLBENZIMIDAZOLE PHOSPHORIBOSYLTRANSFERASE"/>
    <property type="match status" value="1"/>
</dbReference>
<evidence type="ECO:0000256" key="4">
    <source>
        <dbReference type="ARBA" id="ARBA00015486"/>
    </source>
</evidence>
<dbReference type="NCBIfam" id="NF000996">
    <property type="entry name" value="PRK00105.1"/>
    <property type="match status" value="1"/>
</dbReference>
<gene>
    <name evidence="10 11" type="primary">cobT</name>
    <name evidence="11" type="ORF">PEPS_12890</name>
</gene>
<comment type="catalytic activity">
    <reaction evidence="9 10">
        <text>5,6-dimethylbenzimidazole + nicotinate beta-D-ribonucleotide = alpha-ribazole 5'-phosphate + nicotinate + H(+)</text>
        <dbReference type="Rhea" id="RHEA:11196"/>
        <dbReference type="ChEBI" id="CHEBI:15378"/>
        <dbReference type="ChEBI" id="CHEBI:15890"/>
        <dbReference type="ChEBI" id="CHEBI:32544"/>
        <dbReference type="ChEBI" id="CHEBI:57502"/>
        <dbReference type="ChEBI" id="CHEBI:57918"/>
        <dbReference type="EC" id="2.4.2.21"/>
    </reaction>
</comment>
<sequence length="348" mass="36438">MNHTSIPTVSPLNLESKAAIQHKIDQKIKPVGSLGLLESIALKVALIQETEAPEISNPHLFVFAADHGITAEGVSPFPSEVTPQMVLNFLSGGAGINAFANRHGWSLKVVDAGVNFDFEAHPLLVDAKVKKGTGNFLKAPAMSESECLSAFVKASALVQEAKEAGANTIAFGEMGIGNTTTASLLMAKVLGLSGTECAGKGTGANEAIVARKAEVIDLALEKYADLKDPLAILSAMGGLEIAMVCGAMLEAAAQRMLIVVDGFIITSALLMAEQLCPEVLDYCVFAHQSNEQGHQKMLKHFNATPILQLGLRLGEGTGAALALPMIQSAVDFLNQMNSFETGGVATGE</sequence>
<dbReference type="CDD" id="cd02439">
    <property type="entry name" value="DMB-PRT_CobT"/>
    <property type="match status" value="1"/>
</dbReference>
<evidence type="ECO:0000313" key="12">
    <source>
        <dbReference type="Proteomes" id="UP001354989"/>
    </source>
</evidence>
<protein>
    <recommendedName>
        <fullName evidence="4 10">Nicotinate-nucleotide--dimethylbenzimidazole phosphoribosyltransferase</fullName>
        <shortName evidence="10">NN:DBI PRT</shortName>
        <ecNumber evidence="3 10">2.4.2.21</ecNumber>
    </recommendedName>
    <alternativeName>
        <fullName evidence="8 10">N(1)-alpha-phosphoribosyltransferase</fullName>
    </alternativeName>
</protein>
<dbReference type="GO" id="GO:0016757">
    <property type="term" value="F:glycosyltransferase activity"/>
    <property type="evidence" value="ECO:0007669"/>
    <property type="project" value="UniProtKB-KW"/>
</dbReference>
<dbReference type="HAMAP" id="MF_00230">
    <property type="entry name" value="CobT"/>
    <property type="match status" value="1"/>
</dbReference>
<evidence type="ECO:0000256" key="8">
    <source>
        <dbReference type="ARBA" id="ARBA00030686"/>
    </source>
</evidence>
<dbReference type="InterPro" id="IPR017846">
    <property type="entry name" value="Nict_dMeBzImd_PRibTrfase_bact"/>
</dbReference>
<dbReference type="InterPro" id="IPR023195">
    <property type="entry name" value="Nict_dMeBzImd_PRibTrfase_N"/>
</dbReference>
<evidence type="ECO:0000256" key="5">
    <source>
        <dbReference type="ARBA" id="ARBA00022573"/>
    </source>
</evidence>
<dbReference type="PANTHER" id="PTHR43463:SF1">
    <property type="entry name" value="NICOTINATE-NUCLEOTIDE--DIMETHYLBENZIMIDAZOLE PHOSPHORIBOSYLTRANSFERASE"/>
    <property type="match status" value="1"/>
</dbReference>
<dbReference type="Gene3D" id="1.10.1610.10">
    <property type="match status" value="1"/>
</dbReference>
<evidence type="ECO:0000256" key="6">
    <source>
        <dbReference type="ARBA" id="ARBA00022676"/>
    </source>
</evidence>
<dbReference type="RefSeq" id="WP_338398008.1">
    <property type="nucleotide sequence ID" value="NZ_AP025292.1"/>
</dbReference>
<keyword evidence="12" id="KW-1185">Reference proteome</keyword>
<dbReference type="EMBL" id="AP025292">
    <property type="protein sequence ID" value="BDC99008.1"/>
    <property type="molecule type" value="Genomic_DNA"/>
</dbReference>
<dbReference type="Proteomes" id="UP001354989">
    <property type="component" value="Chromosome"/>
</dbReference>